<name>A0A0D2GDJ4_9EURO</name>
<dbReference type="GeneID" id="25308699"/>
<dbReference type="RefSeq" id="XP_013280573.1">
    <property type="nucleotide sequence ID" value="XM_013425119.1"/>
</dbReference>
<keyword evidence="2" id="KW-1185">Reference proteome</keyword>
<evidence type="ECO:0000313" key="2">
    <source>
        <dbReference type="Proteomes" id="UP000053029"/>
    </source>
</evidence>
<evidence type="ECO:0000313" key="1">
    <source>
        <dbReference type="EMBL" id="KIW76765.1"/>
    </source>
</evidence>
<reference evidence="1 2" key="1">
    <citation type="submission" date="2015-01" db="EMBL/GenBank/DDBJ databases">
        <title>The Genome Sequence of Fonsecaea pedrosoi CBS 271.37.</title>
        <authorList>
            <consortium name="The Broad Institute Genomics Platform"/>
            <person name="Cuomo C."/>
            <person name="de Hoog S."/>
            <person name="Gorbushina A."/>
            <person name="Stielow B."/>
            <person name="Teixiera M."/>
            <person name="Abouelleil A."/>
            <person name="Chapman S.B."/>
            <person name="Priest M."/>
            <person name="Young S.K."/>
            <person name="Wortman J."/>
            <person name="Nusbaum C."/>
            <person name="Birren B."/>
        </authorList>
    </citation>
    <scope>NUCLEOTIDE SEQUENCE [LARGE SCALE GENOMIC DNA]</scope>
    <source>
        <strain evidence="1 2">CBS 271.37</strain>
    </source>
</reference>
<protein>
    <submittedName>
        <fullName evidence="1">Unplaced genomic scaffold supercont1.6, whole genome shotgun sequence</fullName>
    </submittedName>
</protein>
<dbReference type="OrthoDB" id="4369146at2759"/>
<dbReference type="Proteomes" id="UP000053029">
    <property type="component" value="Unassembled WGS sequence"/>
</dbReference>
<proteinExistence type="predicted"/>
<dbReference type="AlphaFoldDB" id="A0A0D2GDJ4"/>
<dbReference type="STRING" id="1442368.A0A0D2GDJ4"/>
<dbReference type="EMBL" id="KN846974">
    <property type="protein sequence ID" value="KIW76765.1"/>
    <property type="molecule type" value="Genomic_DNA"/>
</dbReference>
<accession>A0A0D2GDJ4</accession>
<organism evidence="1 2">
    <name type="scientific">Fonsecaea pedrosoi CBS 271.37</name>
    <dbReference type="NCBI Taxonomy" id="1442368"/>
    <lineage>
        <taxon>Eukaryota</taxon>
        <taxon>Fungi</taxon>
        <taxon>Dikarya</taxon>
        <taxon>Ascomycota</taxon>
        <taxon>Pezizomycotina</taxon>
        <taxon>Eurotiomycetes</taxon>
        <taxon>Chaetothyriomycetidae</taxon>
        <taxon>Chaetothyriales</taxon>
        <taxon>Herpotrichiellaceae</taxon>
        <taxon>Fonsecaea</taxon>
    </lineage>
</organism>
<dbReference type="PANTHER" id="PTHR47642">
    <property type="entry name" value="ATP-DEPENDENT DNA HELICASE"/>
    <property type="match status" value="1"/>
</dbReference>
<gene>
    <name evidence="1" type="ORF">Z517_09209</name>
</gene>
<dbReference type="HOGENOM" id="CLU_1261551_0_0_1"/>
<sequence length="219" mass="23924">MPSMLYVEDKVTVEDLRLLRSRVQARVPSEIPALDHVLRIYGKKTRVAQWNHDNLRDLQAPIVIALASNEGAAIAKTMHATSEEAGNPHASLPLAIGSRVMLRGNIRIECGPVNGALGTVRDIVWNSGVHWQAREAPVAVLVCFDHYSGPAGSFATGNHGDFLIPIFRSRCEFYRGPAMCARTQFPITTAVHKAQDITVIKAVMDITRAASQLNGKHLG</sequence>
<dbReference type="InterPro" id="IPR051055">
    <property type="entry name" value="PIF1_helicase"/>
</dbReference>
<dbReference type="VEuPathDB" id="FungiDB:Z517_09209"/>